<keyword evidence="3" id="KW-1185">Reference proteome</keyword>
<feature type="compositionally biased region" description="Polar residues" evidence="1">
    <location>
        <begin position="77"/>
        <end position="87"/>
    </location>
</feature>
<evidence type="ECO:0000313" key="2">
    <source>
        <dbReference type="EMBL" id="KAK2998803.1"/>
    </source>
</evidence>
<proteinExistence type="predicted"/>
<sequence>MVALDSGGLGRIEGKRKERGKEIVGWKQICHWGVSDGDCGQCGIDFTKNIQMGIDSSRFFGNSDVVGGDRQGVRTFAGTSPDNNAASGATKDPKGKVMKFKIQDIISALEVHKSKDFMGLNEWNGHRKNDGN</sequence>
<dbReference type="AlphaFoldDB" id="A0AA88V0C6"/>
<evidence type="ECO:0000256" key="1">
    <source>
        <dbReference type="SAM" id="MobiDB-lite"/>
    </source>
</evidence>
<comment type="caution">
    <text evidence="2">The sequence shown here is derived from an EMBL/GenBank/DDBJ whole genome shotgun (WGS) entry which is preliminary data.</text>
</comment>
<dbReference type="EMBL" id="JAVXUP010003494">
    <property type="protein sequence ID" value="KAK2998803.1"/>
    <property type="molecule type" value="Genomic_DNA"/>
</dbReference>
<evidence type="ECO:0000313" key="3">
    <source>
        <dbReference type="Proteomes" id="UP001188597"/>
    </source>
</evidence>
<name>A0AA88V0C6_9ASTE</name>
<feature type="region of interest" description="Disordered" evidence="1">
    <location>
        <begin position="71"/>
        <end position="93"/>
    </location>
</feature>
<organism evidence="2 3">
    <name type="scientific">Escallonia herrerae</name>
    <dbReference type="NCBI Taxonomy" id="1293975"/>
    <lineage>
        <taxon>Eukaryota</taxon>
        <taxon>Viridiplantae</taxon>
        <taxon>Streptophyta</taxon>
        <taxon>Embryophyta</taxon>
        <taxon>Tracheophyta</taxon>
        <taxon>Spermatophyta</taxon>
        <taxon>Magnoliopsida</taxon>
        <taxon>eudicotyledons</taxon>
        <taxon>Gunneridae</taxon>
        <taxon>Pentapetalae</taxon>
        <taxon>asterids</taxon>
        <taxon>campanulids</taxon>
        <taxon>Escalloniales</taxon>
        <taxon>Escalloniaceae</taxon>
        <taxon>Escallonia</taxon>
    </lineage>
</organism>
<accession>A0AA88V0C6</accession>
<gene>
    <name evidence="2" type="ORF">RJ639_023514</name>
</gene>
<dbReference type="Proteomes" id="UP001188597">
    <property type="component" value="Unassembled WGS sequence"/>
</dbReference>
<reference evidence="2" key="1">
    <citation type="submission" date="2022-12" db="EMBL/GenBank/DDBJ databases">
        <title>Draft genome assemblies for two species of Escallonia (Escalloniales).</title>
        <authorList>
            <person name="Chanderbali A."/>
            <person name="Dervinis C."/>
            <person name="Anghel I."/>
            <person name="Soltis D."/>
            <person name="Soltis P."/>
            <person name="Zapata F."/>
        </authorList>
    </citation>
    <scope>NUCLEOTIDE SEQUENCE</scope>
    <source>
        <strain evidence="2">UCBG64.0493</strain>
        <tissue evidence="2">Leaf</tissue>
    </source>
</reference>
<protein>
    <submittedName>
        <fullName evidence="2">Uncharacterized protein</fullName>
    </submittedName>
</protein>